<dbReference type="Pfam" id="PF07589">
    <property type="entry name" value="PEP-CTERM"/>
    <property type="match status" value="1"/>
</dbReference>
<dbReference type="InterPro" id="IPR013424">
    <property type="entry name" value="Ice-binding_C"/>
</dbReference>
<evidence type="ECO:0000256" key="1">
    <source>
        <dbReference type="SAM" id="MobiDB-lite"/>
    </source>
</evidence>
<gene>
    <name evidence="3" type="ORF">E6H03_09470</name>
</gene>
<accession>A0A537J8J8</accession>
<dbReference type="Proteomes" id="UP000318093">
    <property type="component" value="Unassembled WGS sequence"/>
</dbReference>
<dbReference type="NCBIfam" id="TIGR02595">
    <property type="entry name" value="PEP_CTERM"/>
    <property type="match status" value="1"/>
</dbReference>
<dbReference type="AlphaFoldDB" id="A0A537J8J8"/>
<feature type="domain" description="Ice-binding protein C-terminal" evidence="2">
    <location>
        <begin position="233"/>
        <end position="253"/>
    </location>
</feature>
<sequence>MLCDVSFAWLGLFGAWASYYGASAGFSSVPPSSADDFILNSTTQIDSATVTGLLPLGFPLPGIEGVRVEIYRVFPQDSTSPPSGRVPTRVNSPSDVKFDARDTAAGSLTFSAADLGVFVVSNTVLNGIHPVPNQQTGGEGPASGEEVQLNAQFTTPLTLPADHYFFVPQVQLSSGDFLWLSAPRPIVPPGTPFSPDLEEWIRNADLAPDWLRVGTDIVGGTTFNATFSLTGETVPEPSTVLLMLSGLSLLAWRGTRARPRPPVRGRAGRETPGGSRH</sequence>
<evidence type="ECO:0000313" key="3">
    <source>
        <dbReference type="EMBL" id="TMI79857.1"/>
    </source>
</evidence>
<proteinExistence type="predicted"/>
<evidence type="ECO:0000259" key="2">
    <source>
        <dbReference type="Pfam" id="PF07589"/>
    </source>
</evidence>
<name>A0A537J8J8_9BACT</name>
<protein>
    <submittedName>
        <fullName evidence="3">PEP-CTERM sorting domain-containing protein</fullName>
    </submittedName>
</protein>
<dbReference type="EMBL" id="VBAN01000296">
    <property type="protein sequence ID" value="TMI79857.1"/>
    <property type="molecule type" value="Genomic_DNA"/>
</dbReference>
<reference evidence="3 4" key="1">
    <citation type="journal article" date="2019" name="Nat. Microbiol.">
        <title>Mediterranean grassland soil C-N compound turnover is dependent on rainfall and depth, and is mediated by genomically divergent microorganisms.</title>
        <authorList>
            <person name="Diamond S."/>
            <person name="Andeer P.F."/>
            <person name="Li Z."/>
            <person name="Crits-Christoph A."/>
            <person name="Burstein D."/>
            <person name="Anantharaman K."/>
            <person name="Lane K.R."/>
            <person name="Thomas B.C."/>
            <person name="Pan C."/>
            <person name="Northen T.R."/>
            <person name="Banfield J.F."/>
        </authorList>
    </citation>
    <scope>NUCLEOTIDE SEQUENCE [LARGE SCALE GENOMIC DNA]</scope>
    <source>
        <strain evidence="3">NP_6</strain>
    </source>
</reference>
<comment type="caution">
    <text evidence="3">The sequence shown here is derived from an EMBL/GenBank/DDBJ whole genome shotgun (WGS) entry which is preliminary data.</text>
</comment>
<evidence type="ECO:0000313" key="4">
    <source>
        <dbReference type="Proteomes" id="UP000318093"/>
    </source>
</evidence>
<feature type="region of interest" description="Disordered" evidence="1">
    <location>
        <begin position="257"/>
        <end position="277"/>
    </location>
</feature>
<organism evidence="3 4">
    <name type="scientific">Candidatus Segetimicrobium genomatis</name>
    <dbReference type="NCBI Taxonomy" id="2569760"/>
    <lineage>
        <taxon>Bacteria</taxon>
        <taxon>Bacillati</taxon>
        <taxon>Candidatus Sysuimicrobiota</taxon>
        <taxon>Candidatus Sysuimicrobiia</taxon>
        <taxon>Candidatus Sysuimicrobiales</taxon>
        <taxon>Candidatus Segetimicrobiaceae</taxon>
        <taxon>Candidatus Segetimicrobium</taxon>
    </lineage>
</organism>